<keyword evidence="1" id="KW-1133">Transmembrane helix</keyword>
<protein>
    <recommendedName>
        <fullName evidence="2">Guanylate cyclase domain-containing protein</fullName>
    </recommendedName>
</protein>
<proteinExistence type="predicted"/>
<reference evidence="3" key="1">
    <citation type="journal article" date="2020" name="Nature">
        <title>Giant virus diversity and host interactions through global metagenomics.</title>
        <authorList>
            <person name="Schulz F."/>
            <person name="Roux S."/>
            <person name="Paez-Espino D."/>
            <person name="Jungbluth S."/>
            <person name="Walsh D.A."/>
            <person name="Denef V.J."/>
            <person name="McMahon K.D."/>
            <person name="Konstantinidis K.T."/>
            <person name="Eloe-Fadrosh E.A."/>
            <person name="Kyrpides N.C."/>
            <person name="Woyke T."/>
        </authorList>
    </citation>
    <scope>NUCLEOTIDE SEQUENCE</scope>
    <source>
        <strain evidence="3">GVMAG-M-3300023184-165</strain>
    </source>
</reference>
<dbReference type="PROSITE" id="PS50125">
    <property type="entry name" value="GUANYLATE_CYCLASE_2"/>
    <property type="match status" value="1"/>
</dbReference>
<dbReference type="SUPFAM" id="SSF55073">
    <property type="entry name" value="Nucleotide cyclase"/>
    <property type="match status" value="1"/>
</dbReference>
<evidence type="ECO:0000259" key="2">
    <source>
        <dbReference type="PROSITE" id="PS50125"/>
    </source>
</evidence>
<organism evidence="3">
    <name type="scientific">viral metagenome</name>
    <dbReference type="NCBI Taxonomy" id="1070528"/>
    <lineage>
        <taxon>unclassified sequences</taxon>
        <taxon>metagenomes</taxon>
        <taxon>organismal metagenomes</taxon>
    </lineage>
</organism>
<feature type="transmembrane region" description="Helical" evidence="1">
    <location>
        <begin position="133"/>
        <end position="152"/>
    </location>
</feature>
<dbReference type="GO" id="GO:0019934">
    <property type="term" value="P:cGMP-mediated signaling"/>
    <property type="evidence" value="ECO:0007669"/>
    <property type="project" value="TreeGrafter"/>
</dbReference>
<dbReference type="InterPro" id="IPR029787">
    <property type="entry name" value="Nucleotide_cyclase"/>
</dbReference>
<feature type="transmembrane region" description="Helical" evidence="1">
    <location>
        <begin position="48"/>
        <end position="67"/>
    </location>
</feature>
<dbReference type="GO" id="GO:0008074">
    <property type="term" value="C:guanylate cyclase complex, soluble"/>
    <property type="evidence" value="ECO:0007669"/>
    <property type="project" value="TreeGrafter"/>
</dbReference>
<dbReference type="GO" id="GO:0004383">
    <property type="term" value="F:guanylate cyclase activity"/>
    <property type="evidence" value="ECO:0007669"/>
    <property type="project" value="TreeGrafter"/>
</dbReference>
<dbReference type="AlphaFoldDB" id="A0A6C0HSA5"/>
<dbReference type="PANTHER" id="PTHR45655">
    <property type="entry name" value="GUANYLATE CYCLASE SOLUBLE SUBUNIT BETA-2"/>
    <property type="match status" value="1"/>
</dbReference>
<evidence type="ECO:0000256" key="1">
    <source>
        <dbReference type="SAM" id="Phobius"/>
    </source>
</evidence>
<dbReference type="GO" id="GO:0070482">
    <property type="term" value="P:response to oxygen levels"/>
    <property type="evidence" value="ECO:0007669"/>
    <property type="project" value="TreeGrafter"/>
</dbReference>
<dbReference type="InterPro" id="IPR001054">
    <property type="entry name" value="A/G_cyclase"/>
</dbReference>
<keyword evidence="1" id="KW-0472">Membrane</keyword>
<feature type="transmembrane region" description="Helical" evidence="1">
    <location>
        <begin position="158"/>
        <end position="178"/>
    </location>
</feature>
<dbReference type="Gene3D" id="3.30.70.1230">
    <property type="entry name" value="Nucleotide cyclase"/>
    <property type="match status" value="1"/>
</dbReference>
<dbReference type="CDD" id="cd07302">
    <property type="entry name" value="CHD"/>
    <property type="match status" value="1"/>
</dbReference>
<dbReference type="SMART" id="SM00044">
    <property type="entry name" value="CYCc"/>
    <property type="match status" value="1"/>
</dbReference>
<feature type="transmembrane region" description="Helical" evidence="1">
    <location>
        <begin position="190"/>
        <end position="208"/>
    </location>
</feature>
<dbReference type="Pfam" id="PF00211">
    <property type="entry name" value="Guanylate_cyc"/>
    <property type="match status" value="1"/>
</dbReference>
<dbReference type="EMBL" id="MN740003">
    <property type="protein sequence ID" value="QHT82773.1"/>
    <property type="molecule type" value="Genomic_DNA"/>
</dbReference>
<evidence type="ECO:0000313" key="3">
    <source>
        <dbReference type="EMBL" id="QHT82773.1"/>
    </source>
</evidence>
<feature type="domain" description="Guanylate cyclase" evidence="2">
    <location>
        <begin position="334"/>
        <end position="465"/>
    </location>
</feature>
<name>A0A6C0HSA5_9ZZZZ</name>
<accession>A0A6C0HSA5</accession>
<sequence length="516" mass="59409">MYMLSILCIVVIHYNVDTLFKNLYVPYLISNNYVSSGLTSTISSHSELYFLLNATSYYMLFLYLYTLSYRLFISKINDKNCLGLSFIYIKHIVDVVISPNMTIVEYETSRAVMWAFTTPLMLKMYCDANDIKLIDIKFHYHLISIICGAFLTPLKGQIYYSFSFASCIPLILFIKALYKYRNMPFTNLYIIMWYTFILINAFDFLGIFTPSLTSSFYNIADTLCKFICNIVISNYTEQEQIIRDNMDLQSVNFVSTVIKHIKQFEIENENKITINCSNLVKYCKKKFVDKIPKSNSALKLELLKKILPLNLDIDYMNENSGDSIESNKKFTFICVMFMDIINYTELAKKFDGDIIFKLLDDIYNRFDVIIKKYAHLQKIETIGDAYFVVGDIFRTELNHKIVVKEIIQLGVDFIKEIKNIKSPTGSPLSIRIGINLGPVNVGILGSEVPRLCVVGNAVNVASRLQSTADADTIQMSRHVYEQAQEIDFGFPIEIIEKNNVFLKNIGSTTTYNIFPT</sequence>
<keyword evidence="1" id="KW-0812">Transmembrane</keyword>
<dbReference type="PANTHER" id="PTHR45655:SF13">
    <property type="entry name" value="SOLUBLE GUANYLATE CYCLASE GCY-32-RELATED"/>
    <property type="match status" value="1"/>
</dbReference>